<protein>
    <submittedName>
        <fullName evidence="1">NADPH:quinone reductase-like Zn-dependent oxidoreductase</fullName>
    </submittedName>
</protein>
<dbReference type="PANTHER" id="PTHR43677">
    <property type="entry name" value="SHORT-CHAIN DEHYDROGENASE/REDUCTASE"/>
    <property type="match status" value="1"/>
</dbReference>
<dbReference type="Proteomes" id="UP001519325">
    <property type="component" value="Unassembled WGS sequence"/>
</dbReference>
<reference evidence="1 2" key="1">
    <citation type="submission" date="2021-03" db="EMBL/GenBank/DDBJ databases">
        <title>Sequencing the genomes of 1000 actinobacteria strains.</title>
        <authorList>
            <person name="Klenk H.-P."/>
        </authorList>
    </citation>
    <scope>NUCLEOTIDE SEQUENCE [LARGE SCALE GENOMIC DNA]</scope>
    <source>
        <strain evidence="1 2">DSM 45516</strain>
    </source>
</reference>
<organism evidence="1 2">
    <name type="scientific">Nocardia goodfellowii</name>
    <dbReference type="NCBI Taxonomy" id="882446"/>
    <lineage>
        <taxon>Bacteria</taxon>
        <taxon>Bacillati</taxon>
        <taxon>Actinomycetota</taxon>
        <taxon>Actinomycetes</taxon>
        <taxon>Mycobacteriales</taxon>
        <taxon>Nocardiaceae</taxon>
        <taxon>Nocardia</taxon>
    </lineage>
</organism>
<accession>A0ABS4QBP6</accession>
<keyword evidence="2" id="KW-1185">Reference proteome</keyword>
<dbReference type="RefSeq" id="WP_209887353.1">
    <property type="nucleotide sequence ID" value="NZ_JAGGMR010000001.1"/>
</dbReference>
<evidence type="ECO:0000313" key="1">
    <source>
        <dbReference type="EMBL" id="MBP2189124.1"/>
    </source>
</evidence>
<gene>
    <name evidence="1" type="ORF">BJ987_002025</name>
</gene>
<evidence type="ECO:0000313" key="2">
    <source>
        <dbReference type="Proteomes" id="UP001519325"/>
    </source>
</evidence>
<dbReference type="SUPFAM" id="SSF51735">
    <property type="entry name" value="NAD(P)-binding Rossmann-fold domains"/>
    <property type="match status" value="1"/>
</dbReference>
<dbReference type="EMBL" id="JAGGMR010000001">
    <property type="protein sequence ID" value="MBP2189124.1"/>
    <property type="molecule type" value="Genomic_DNA"/>
</dbReference>
<dbReference type="InterPro" id="IPR036291">
    <property type="entry name" value="NAD(P)-bd_dom_sf"/>
</dbReference>
<name>A0ABS4QBP6_9NOCA</name>
<dbReference type="InterPro" id="IPR011032">
    <property type="entry name" value="GroES-like_sf"/>
</dbReference>
<dbReference type="PANTHER" id="PTHR43677:SF11">
    <property type="entry name" value="ZINC-CONTAINING ALCOHOL DEHYDROGENASE"/>
    <property type="match status" value="1"/>
</dbReference>
<dbReference type="SUPFAM" id="SSF50129">
    <property type="entry name" value="GroES-like"/>
    <property type="match status" value="1"/>
</dbReference>
<dbReference type="Gene3D" id="3.90.180.10">
    <property type="entry name" value="Medium-chain alcohol dehydrogenases, catalytic domain"/>
    <property type="match status" value="1"/>
</dbReference>
<comment type="caution">
    <text evidence="1">The sequence shown here is derived from an EMBL/GenBank/DDBJ whole genome shotgun (WGS) entry which is preliminary data.</text>
</comment>
<dbReference type="InterPro" id="IPR051397">
    <property type="entry name" value="Zn-ADH-like_protein"/>
</dbReference>
<proteinExistence type="predicted"/>
<sequence length="319" mass="32968">MRAAVVNTPGATPVCADFPDPEQRPGQAPLRLVGAGLHHIVRGQATGGHYGSVQAYPLVPGVDAVARTGDGRLVFTGFARSPWGTMAEWLVTPFEVELPAGVDPLAVAAGMNPALSGWMPLIARLAEASELGTVLVLGATGASGGLAVRAALSLGAKQVIAVGRDRTALERLRGPRVVTVPLAPDAPDTWSDALGSVVAEMQPALVLDYVWGPVAEAAFAALGQTAPVDDSVLVDYVQIGSLAGTEAALPAALLRSRRLRVRGSGMGSVSKQQMIAELPAILARFADGTFDAPYTAYPLSRVGEAWAHQGHSRAVIVPD</sequence>